<dbReference type="KEGG" id="sact:DMT42_00835"/>
<dbReference type="RefSeq" id="WP_110625956.1">
    <property type="nucleotide sequence ID" value="NZ_CP029788.1"/>
</dbReference>
<accession>A0A2U9NUS0</accession>
<dbReference type="GO" id="GO:0000976">
    <property type="term" value="F:transcription cis-regulatory region binding"/>
    <property type="evidence" value="ECO:0007669"/>
    <property type="project" value="TreeGrafter"/>
</dbReference>
<dbReference type="InterPro" id="IPR050109">
    <property type="entry name" value="HTH-type_TetR-like_transc_reg"/>
</dbReference>
<feature type="domain" description="HTH tetR-type" evidence="5">
    <location>
        <begin position="6"/>
        <end position="66"/>
    </location>
</feature>
<sequence length="201" mass="21550">MSDTVDAKRVQIVTAGLGVFGRYGYRRTSMDLVAQAAGMSRPAVYQYFKNKQEVFRAVAEHAAAQVTAAAREAGEKARALPAEERLYRVLAVKLDVLADSVGAGSHAELFREAADIAADTVQAFEEGYRDVIEDVLQGCADELGLPGSVLSVRATADLLCDALAGIAQARQVAEVKHARLRHLAQLTVRGLTRTPEDAPPC</sequence>
<dbReference type="AlphaFoldDB" id="A0A2U9NUS0"/>
<dbReference type="SUPFAM" id="SSF46689">
    <property type="entry name" value="Homeodomain-like"/>
    <property type="match status" value="1"/>
</dbReference>
<evidence type="ECO:0000313" key="7">
    <source>
        <dbReference type="Proteomes" id="UP000247634"/>
    </source>
</evidence>
<dbReference type="EMBL" id="CP029788">
    <property type="protein sequence ID" value="AWT41020.1"/>
    <property type="molecule type" value="Genomic_DNA"/>
</dbReference>
<reference evidence="6 7" key="1">
    <citation type="submission" date="2018-06" db="EMBL/GenBank/DDBJ databases">
        <title>The complete genome sequence of a nosiheptide producer Streptomyces actuosus ATCC 25421: deducing the ability of producing a new class III lantibiotics.</title>
        <authorList>
            <person name="Liu W."/>
            <person name="Sun F."/>
            <person name="Hu Y."/>
        </authorList>
    </citation>
    <scope>NUCLEOTIDE SEQUENCE [LARGE SCALE GENOMIC DNA]</scope>
    <source>
        <strain evidence="6 7">ATCC 25421</strain>
    </source>
</reference>
<evidence type="ECO:0000259" key="5">
    <source>
        <dbReference type="PROSITE" id="PS50977"/>
    </source>
</evidence>
<name>A0A2U9NUS0_STRAS</name>
<gene>
    <name evidence="6" type="ORF">DMT42_00835</name>
</gene>
<organism evidence="6 7">
    <name type="scientific">Streptomyces actuosus</name>
    <dbReference type="NCBI Taxonomy" id="1885"/>
    <lineage>
        <taxon>Bacteria</taxon>
        <taxon>Bacillati</taxon>
        <taxon>Actinomycetota</taxon>
        <taxon>Actinomycetes</taxon>
        <taxon>Kitasatosporales</taxon>
        <taxon>Streptomycetaceae</taxon>
        <taxon>Streptomyces</taxon>
    </lineage>
</organism>
<dbReference type="Gene3D" id="1.10.357.10">
    <property type="entry name" value="Tetracycline Repressor, domain 2"/>
    <property type="match status" value="1"/>
</dbReference>
<dbReference type="OrthoDB" id="3472818at2"/>
<protein>
    <recommendedName>
        <fullName evidence="5">HTH tetR-type domain-containing protein</fullName>
    </recommendedName>
</protein>
<dbReference type="InterPro" id="IPR001647">
    <property type="entry name" value="HTH_TetR"/>
</dbReference>
<evidence type="ECO:0000256" key="4">
    <source>
        <dbReference type="PROSITE-ProRule" id="PRU00335"/>
    </source>
</evidence>
<keyword evidence="2 4" id="KW-0238">DNA-binding</keyword>
<dbReference type="PANTHER" id="PTHR30055:SF234">
    <property type="entry name" value="HTH-TYPE TRANSCRIPTIONAL REGULATOR BETI"/>
    <property type="match status" value="1"/>
</dbReference>
<proteinExistence type="predicted"/>
<keyword evidence="1" id="KW-0805">Transcription regulation</keyword>
<dbReference type="Proteomes" id="UP000247634">
    <property type="component" value="Chromosome"/>
</dbReference>
<keyword evidence="7" id="KW-1185">Reference proteome</keyword>
<dbReference type="PANTHER" id="PTHR30055">
    <property type="entry name" value="HTH-TYPE TRANSCRIPTIONAL REGULATOR RUTR"/>
    <property type="match status" value="1"/>
</dbReference>
<evidence type="ECO:0000256" key="2">
    <source>
        <dbReference type="ARBA" id="ARBA00023125"/>
    </source>
</evidence>
<evidence type="ECO:0000256" key="1">
    <source>
        <dbReference type="ARBA" id="ARBA00023015"/>
    </source>
</evidence>
<dbReference type="PRINTS" id="PR00455">
    <property type="entry name" value="HTHTETR"/>
</dbReference>
<evidence type="ECO:0000256" key="3">
    <source>
        <dbReference type="ARBA" id="ARBA00023163"/>
    </source>
</evidence>
<evidence type="ECO:0000313" key="6">
    <source>
        <dbReference type="EMBL" id="AWT41020.1"/>
    </source>
</evidence>
<dbReference type="Pfam" id="PF00440">
    <property type="entry name" value="TetR_N"/>
    <property type="match status" value="1"/>
</dbReference>
<keyword evidence="3" id="KW-0804">Transcription</keyword>
<feature type="DNA-binding region" description="H-T-H motif" evidence="4">
    <location>
        <begin position="29"/>
        <end position="48"/>
    </location>
</feature>
<dbReference type="GO" id="GO:0003700">
    <property type="term" value="F:DNA-binding transcription factor activity"/>
    <property type="evidence" value="ECO:0007669"/>
    <property type="project" value="TreeGrafter"/>
</dbReference>
<dbReference type="InterPro" id="IPR009057">
    <property type="entry name" value="Homeodomain-like_sf"/>
</dbReference>
<dbReference type="PROSITE" id="PS50977">
    <property type="entry name" value="HTH_TETR_2"/>
    <property type="match status" value="1"/>
</dbReference>